<feature type="domain" description="ABC3 transporter permease C-terminal" evidence="8">
    <location>
        <begin position="615"/>
        <end position="722"/>
    </location>
</feature>
<evidence type="ECO:0000256" key="1">
    <source>
        <dbReference type="ARBA" id="ARBA00004651"/>
    </source>
</evidence>
<feature type="transmembrane region" description="Helical" evidence="7">
    <location>
        <begin position="692"/>
        <end position="712"/>
    </location>
</feature>
<dbReference type="Proteomes" id="UP001500620">
    <property type="component" value="Unassembled WGS sequence"/>
</dbReference>
<feature type="transmembrane region" description="Helical" evidence="7">
    <location>
        <begin position="758"/>
        <end position="785"/>
    </location>
</feature>
<dbReference type="InterPro" id="IPR050250">
    <property type="entry name" value="Macrolide_Exporter_MacB"/>
</dbReference>
<evidence type="ECO:0000256" key="3">
    <source>
        <dbReference type="ARBA" id="ARBA00022692"/>
    </source>
</evidence>
<keyword evidence="4 7" id="KW-1133">Transmembrane helix</keyword>
<feature type="transmembrane region" description="Helical" evidence="7">
    <location>
        <begin position="888"/>
        <end position="909"/>
    </location>
</feature>
<protein>
    <recommendedName>
        <fullName evidence="8">ABC3 transporter permease C-terminal domain-containing protein</fullName>
    </recommendedName>
</protein>
<evidence type="ECO:0000259" key="8">
    <source>
        <dbReference type="Pfam" id="PF02687"/>
    </source>
</evidence>
<comment type="similarity">
    <text evidence="6">Belongs to the ABC-4 integral membrane protein family.</text>
</comment>
<name>A0ABP8DID2_9ACTN</name>
<keyword evidence="2" id="KW-1003">Cell membrane</keyword>
<dbReference type="PANTHER" id="PTHR30572:SF4">
    <property type="entry name" value="ABC TRANSPORTER PERMEASE YTRF"/>
    <property type="match status" value="1"/>
</dbReference>
<feature type="transmembrane region" description="Helical" evidence="7">
    <location>
        <begin position="656"/>
        <end position="686"/>
    </location>
</feature>
<evidence type="ECO:0000313" key="9">
    <source>
        <dbReference type="EMBL" id="GAA4256801.1"/>
    </source>
</evidence>
<evidence type="ECO:0000256" key="6">
    <source>
        <dbReference type="ARBA" id="ARBA00038076"/>
    </source>
</evidence>
<sequence>MIHATGEEDRAMIRFVWSHVRGRAGRSLALLAGVLVATTGFTVLSGTTATARLQVTGVVSENARAAYDILVRPVGTRLPMETDLGLVQPHAMSALYGGITMRQYEQVQHLAGVDVAAPVAVLGYANTRYFSAFDITDVVDPSLDGQIIRIDPTFSADRGLSRASGQPSFVYITKHRLSWPILEQSSTSRSTFFGGEVLGRDEVCHGSVAALDLDAAGQPTRICGIYSTSVATERGFNTVEVVRLRPDGKFERGRSAQPPAVTDRLVATVRRTLSVLVAGIDPVAEDRLVGLRNAVDTGRYLTPDDRVTPGQDFSALPVLASSRSYIDSSVEAAFSRLPPDTPIAGISRFDLGSHLGAVPPGNTLARQSVGGEPGLQQLLADDPANDVRMSSFVRAGAPQYDRAPDGTLVVRTVDPSVSAYDTFVAPWQSDDTTFRTLTEEVRTRQFIAGRVVGTYDPAKLRAFSELSRVPMETYEPPGVTGADQRSKDLLGGNTLAPEGNPSGYVAAPPLLLTNLAALSSGELSSAAPISAIRVRVADVTGFTETSRERVRVVAEQIATRTGLEVDITYGSSATPQTVELAAGVYGRPVLHLNEGWSKKGVAAAIVNAVDRKSVVLFLLVLVVCTLFLVNAVAAAVRDRRSELAVLACLGWPGRRIGLAILAEVLGIGLAAGLLGLGISAPLGIILGVRLTWSHAVLAVPVALGLTLVAGIVPAVRAARTHPAGALHPAVRRPRRPRRARTVLGLALTNLGRVPGRTLLGTVALAIGVAALSMLMAVTFAFRGAIVGTALGDVVSLRVRGVDTVAIVATVLFSAVAVADVLYLNIRDRAHELASLQAAGWSAAALGRLVTYEGLCIGVLGAVLGAGAGLAGASLLVGGISAGLVNVGVLTALAGVLVAAASAAVPALLLRRLPVAQLLAEE</sequence>
<evidence type="ECO:0000313" key="10">
    <source>
        <dbReference type="Proteomes" id="UP001500620"/>
    </source>
</evidence>
<evidence type="ECO:0000256" key="5">
    <source>
        <dbReference type="ARBA" id="ARBA00023136"/>
    </source>
</evidence>
<feature type="transmembrane region" description="Helical" evidence="7">
    <location>
        <begin position="854"/>
        <end position="876"/>
    </location>
</feature>
<feature type="transmembrane region" description="Helical" evidence="7">
    <location>
        <begin position="805"/>
        <end position="825"/>
    </location>
</feature>
<proteinExistence type="inferred from homology"/>
<comment type="caution">
    <text evidence="9">The sequence shown here is derived from an EMBL/GenBank/DDBJ whole genome shotgun (WGS) entry which is preliminary data.</text>
</comment>
<evidence type="ECO:0000256" key="7">
    <source>
        <dbReference type="SAM" id="Phobius"/>
    </source>
</evidence>
<evidence type="ECO:0000256" key="4">
    <source>
        <dbReference type="ARBA" id="ARBA00022989"/>
    </source>
</evidence>
<dbReference type="EMBL" id="BAABAT010000025">
    <property type="protein sequence ID" value="GAA4256801.1"/>
    <property type="molecule type" value="Genomic_DNA"/>
</dbReference>
<evidence type="ECO:0000256" key="2">
    <source>
        <dbReference type="ARBA" id="ARBA00022475"/>
    </source>
</evidence>
<keyword evidence="5 7" id="KW-0472">Membrane</keyword>
<keyword evidence="3 7" id="KW-0812">Transmembrane</keyword>
<dbReference type="InterPro" id="IPR003838">
    <property type="entry name" value="ABC3_permease_C"/>
</dbReference>
<comment type="subcellular location">
    <subcellularLocation>
        <location evidence="1">Cell membrane</location>
        <topology evidence="1">Multi-pass membrane protein</topology>
    </subcellularLocation>
</comment>
<gene>
    <name evidence="9" type="ORF">GCM10022255_071100</name>
</gene>
<accession>A0ABP8DID2</accession>
<feature type="transmembrane region" description="Helical" evidence="7">
    <location>
        <begin position="614"/>
        <end position="636"/>
    </location>
</feature>
<feature type="transmembrane region" description="Helical" evidence="7">
    <location>
        <begin position="28"/>
        <end position="46"/>
    </location>
</feature>
<keyword evidence="10" id="KW-1185">Reference proteome</keyword>
<dbReference type="PANTHER" id="PTHR30572">
    <property type="entry name" value="MEMBRANE COMPONENT OF TRANSPORTER-RELATED"/>
    <property type="match status" value="1"/>
</dbReference>
<organism evidence="9 10">
    <name type="scientific">Dactylosporangium darangshiense</name>
    <dbReference type="NCBI Taxonomy" id="579108"/>
    <lineage>
        <taxon>Bacteria</taxon>
        <taxon>Bacillati</taxon>
        <taxon>Actinomycetota</taxon>
        <taxon>Actinomycetes</taxon>
        <taxon>Micromonosporales</taxon>
        <taxon>Micromonosporaceae</taxon>
        <taxon>Dactylosporangium</taxon>
    </lineage>
</organism>
<reference evidence="10" key="1">
    <citation type="journal article" date="2019" name="Int. J. Syst. Evol. Microbiol.">
        <title>The Global Catalogue of Microorganisms (GCM) 10K type strain sequencing project: providing services to taxonomists for standard genome sequencing and annotation.</title>
        <authorList>
            <consortium name="The Broad Institute Genomics Platform"/>
            <consortium name="The Broad Institute Genome Sequencing Center for Infectious Disease"/>
            <person name="Wu L."/>
            <person name="Ma J."/>
        </authorList>
    </citation>
    <scope>NUCLEOTIDE SEQUENCE [LARGE SCALE GENOMIC DNA]</scope>
    <source>
        <strain evidence="10">JCM 17441</strain>
    </source>
</reference>
<dbReference type="Pfam" id="PF02687">
    <property type="entry name" value="FtsX"/>
    <property type="match status" value="1"/>
</dbReference>